<dbReference type="Ensembl" id="ENSCCRT00020039911.1">
    <property type="protein sequence ID" value="ENSCCRP00020036566.1"/>
    <property type="gene ID" value="ENSCCRG00020016358.1"/>
</dbReference>
<organism evidence="1 2">
    <name type="scientific">Cyprinus carpio</name>
    <name type="common">Common carp</name>
    <dbReference type="NCBI Taxonomy" id="7962"/>
    <lineage>
        <taxon>Eukaryota</taxon>
        <taxon>Metazoa</taxon>
        <taxon>Chordata</taxon>
        <taxon>Craniata</taxon>
        <taxon>Vertebrata</taxon>
        <taxon>Euteleostomi</taxon>
        <taxon>Actinopterygii</taxon>
        <taxon>Neopterygii</taxon>
        <taxon>Teleostei</taxon>
        <taxon>Ostariophysi</taxon>
        <taxon>Cypriniformes</taxon>
        <taxon>Cyprinidae</taxon>
        <taxon>Cyprininae</taxon>
        <taxon>Cyprinus</taxon>
    </lineage>
</organism>
<dbReference type="PANTHER" id="PTHR35263:SF1">
    <property type="entry name" value="TESTIS-EXPRESSED PROTEIN 49"/>
    <property type="match status" value="1"/>
</dbReference>
<dbReference type="AlphaFoldDB" id="A0A8C0Y6W3"/>
<dbReference type="InterPro" id="IPR038775">
    <property type="entry name" value="SPMIP11"/>
</dbReference>
<reference evidence="1" key="1">
    <citation type="submission" date="2025-08" db="UniProtKB">
        <authorList>
            <consortium name="Ensembl"/>
        </authorList>
    </citation>
    <scope>IDENTIFICATION</scope>
</reference>
<proteinExistence type="predicted"/>
<dbReference type="Pfam" id="PF22593">
    <property type="entry name" value="SPMIP11"/>
    <property type="match status" value="1"/>
</dbReference>
<dbReference type="Proteomes" id="UP000694701">
    <property type="component" value="Unplaced"/>
</dbReference>
<evidence type="ECO:0000313" key="1">
    <source>
        <dbReference type="Ensembl" id="ENSCCRP00020036566.1"/>
    </source>
</evidence>
<accession>A0A8C0Y6W3</accession>
<name>A0A8C0Y6W3_CYPCA</name>
<protein>
    <submittedName>
        <fullName evidence="1">Si:dkey-90a13.10</fullName>
    </submittedName>
</protein>
<evidence type="ECO:0000313" key="2">
    <source>
        <dbReference type="Proteomes" id="UP000694701"/>
    </source>
</evidence>
<dbReference type="PANTHER" id="PTHR35263">
    <property type="entry name" value="TESTIS-EXPRESSED PROTEIN 49"/>
    <property type="match status" value="1"/>
</dbReference>
<sequence>MAFFGITCLGYQNPFGDRMLSSQNQLTRGNVKVALFTLNTSNTHILDLLLLRVHVIMLGQNSLLTSDISVRSCVSPSAPKQLYRVPVTDNQQYGWWVSTDGLKNREPWTQTRRFPRKNSEMTKYEAMQAYVCLSTDNSCVML</sequence>